<dbReference type="eggNOG" id="COG0204">
    <property type="taxonomic scope" value="Bacteria"/>
</dbReference>
<dbReference type="Pfam" id="PF01553">
    <property type="entry name" value="Acyltransferase"/>
    <property type="match status" value="1"/>
</dbReference>
<dbReference type="Proteomes" id="UP000003494">
    <property type="component" value="Unassembled WGS sequence"/>
</dbReference>
<dbReference type="STRING" id="626523.GCWU000342_01738"/>
<evidence type="ECO:0000256" key="3">
    <source>
        <dbReference type="ARBA" id="ARBA00022679"/>
    </source>
</evidence>
<keyword evidence="4" id="KW-0443">Lipid metabolism</keyword>
<name>C4GCP5_9FIRM</name>
<reference evidence="8" key="1">
    <citation type="submission" date="2009-04" db="EMBL/GenBank/DDBJ databases">
        <authorList>
            <person name="Weinstock G."/>
            <person name="Sodergren E."/>
            <person name="Clifton S."/>
            <person name="Fulton L."/>
            <person name="Fulton B."/>
            <person name="Courtney L."/>
            <person name="Fronick C."/>
            <person name="Harrison M."/>
            <person name="Strong C."/>
            <person name="Farmer C."/>
            <person name="Delahaunty K."/>
            <person name="Markovic C."/>
            <person name="Hall O."/>
            <person name="Minx P."/>
            <person name="Tomlinson C."/>
            <person name="Mitreva M."/>
            <person name="Nelson J."/>
            <person name="Hou S."/>
            <person name="Wollam A."/>
            <person name="Pepin K.H."/>
            <person name="Johnson M."/>
            <person name="Bhonagiri V."/>
            <person name="Nash W.E."/>
            <person name="Warren W."/>
            <person name="Chinwalla A."/>
            <person name="Mardis E.R."/>
            <person name="Wilson R.K."/>
        </authorList>
    </citation>
    <scope>NUCLEOTIDE SEQUENCE [LARGE SCALE GENOMIC DNA]</scope>
    <source>
        <strain evidence="8">DSM 14600</strain>
    </source>
</reference>
<keyword evidence="5 8" id="KW-0012">Acyltransferase</keyword>
<dbReference type="SMART" id="SM00563">
    <property type="entry name" value="PlsC"/>
    <property type="match status" value="1"/>
</dbReference>
<evidence type="ECO:0000313" key="8">
    <source>
        <dbReference type="EMBL" id="EEP27744.1"/>
    </source>
</evidence>
<protein>
    <submittedName>
        <fullName evidence="8">Acyltransferase</fullName>
    </submittedName>
</protein>
<keyword evidence="2" id="KW-0444">Lipid biosynthesis</keyword>
<keyword evidence="9" id="KW-1185">Reference proteome</keyword>
<gene>
    <name evidence="8" type="ORF">GCWU000342_01738</name>
</gene>
<comment type="pathway">
    <text evidence="1">Lipid metabolism.</text>
</comment>
<dbReference type="GO" id="GO:0003841">
    <property type="term" value="F:1-acylglycerol-3-phosphate O-acyltransferase activity"/>
    <property type="evidence" value="ECO:0007669"/>
    <property type="project" value="TreeGrafter"/>
</dbReference>
<feature type="domain" description="Phospholipid/glycerol acyltransferase" evidence="7">
    <location>
        <begin position="73"/>
        <end position="187"/>
    </location>
</feature>
<dbReference type="PANTHER" id="PTHR10434:SF64">
    <property type="entry name" value="1-ACYL-SN-GLYCEROL-3-PHOSPHATE ACYLTRANSFERASE-RELATED"/>
    <property type="match status" value="1"/>
</dbReference>
<dbReference type="EMBL" id="ACIP02000004">
    <property type="protein sequence ID" value="EEP27744.1"/>
    <property type="molecule type" value="Genomic_DNA"/>
</dbReference>
<dbReference type="InterPro" id="IPR002123">
    <property type="entry name" value="Plipid/glycerol_acylTrfase"/>
</dbReference>
<organism evidence="8 9">
    <name type="scientific">Shuttleworthella satelles DSM 14600</name>
    <dbReference type="NCBI Taxonomy" id="626523"/>
    <lineage>
        <taxon>Bacteria</taxon>
        <taxon>Bacillati</taxon>
        <taxon>Bacillota</taxon>
        <taxon>Clostridia</taxon>
        <taxon>Lachnospirales</taxon>
        <taxon>Lachnospiraceae</taxon>
        <taxon>Shuttleworthella</taxon>
    </lineage>
</organism>
<evidence type="ECO:0000256" key="6">
    <source>
        <dbReference type="SAM" id="MobiDB-lite"/>
    </source>
</evidence>
<proteinExistence type="predicted"/>
<feature type="region of interest" description="Disordered" evidence="6">
    <location>
        <begin position="262"/>
        <end position="286"/>
    </location>
</feature>
<evidence type="ECO:0000259" key="7">
    <source>
        <dbReference type="SMART" id="SM00563"/>
    </source>
</evidence>
<evidence type="ECO:0000313" key="9">
    <source>
        <dbReference type="Proteomes" id="UP000003494"/>
    </source>
</evidence>
<dbReference type="HOGENOM" id="CLU_027938_6_1_9"/>
<keyword evidence="3" id="KW-0808">Transferase</keyword>
<evidence type="ECO:0000256" key="1">
    <source>
        <dbReference type="ARBA" id="ARBA00005189"/>
    </source>
</evidence>
<evidence type="ECO:0000256" key="4">
    <source>
        <dbReference type="ARBA" id="ARBA00023098"/>
    </source>
</evidence>
<dbReference type="SUPFAM" id="SSF69593">
    <property type="entry name" value="Glycerol-3-phosphate (1)-acyltransferase"/>
    <property type="match status" value="1"/>
</dbReference>
<dbReference type="PANTHER" id="PTHR10434">
    <property type="entry name" value="1-ACYL-SN-GLYCEROL-3-PHOSPHATE ACYLTRANSFERASE"/>
    <property type="match status" value="1"/>
</dbReference>
<evidence type="ECO:0000256" key="5">
    <source>
        <dbReference type="ARBA" id="ARBA00023315"/>
    </source>
</evidence>
<accession>C4GCP5</accession>
<sequence>MIRGVITLLFVILFLLVTSPLLLALWLWHKASPDSAWRVSHRILSWAVTMIQRLVGVRLVVRGLENIPRDRALIYMGNHRSFFDVLCTLPLLPGPTSYIGKKEFSRIPLLSTWMSCLDVLFLNRKNTREGLKMVLEAIDMLGRGHSIFIYPEGSRSKTDSMLPFHGGSFKIASKSGAPIIPVAISNSSRALEDQFPRLPWTRKSTLILTFGPAIETADLDRQAIRRLPDQVRSCLAGMLLENGEVWQHEASALELREFAAGKASPSNPGVSLQDAGLSAPPQPLPR</sequence>
<evidence type="ECO:0000256" key="2">
    <source>
        <dbReference type="ARBA" id="ARBA00022516"/>
    </source>
</evidence>
<dbReference type="CDD" id="cd07989">
    <property type="entry name" value="LPLAT_AGPAT-like"/>
    <property type="match status" value="1"/>
</dbReference>
<dbReference type="RefSeq" id="WP_006906736.1">
    <property type="nucleotide sequence ID" value="NZ_GG665867.1"/>
</dbReference>
<dbReference type="GO" id="GO:0006654">
    <property type="term" value="P:phosphatidic acid biosynthetic process"/>
    <property type="evidence" value="ECO:0007669"/>
    <property type="project" value="TreeGrafter"/>
</dbReference>
<dbReference type="AlphaFoldDB" id="C4GCP5"/>
<comment type="caution">
    <text evidence="8">The sequence shown here is derived from an EMBL/GenBank/DDBJ whole genome shotgun (WGS) entry which is preliminary data.</text>
</comment>